<dbReference type="Pfam" id="PF17405">
    <property type="entry name" value="Nrap_D4"/>
    <property type="match status" value="1"/>
</dbReference>
<evidence type="ECO:0000256" key="10">
    <source>
        <dbReference type="SAM" id="MobiDB-lite"/>
    </source>
</evidence>
<feature type="domain" description="Nrap protein" evidence="14">
    <location>
        <begin position="684"/>
        <end position="876"/>
    </location>
</feature>
<keyword evidence="7 9" id="KW-0539">Nucleus</keyword>
<dbReference type="Gene3D" id="1.10.1410.10">
    <property type="match status" value="2"/>
</dbReference>
<keyword evidence="5" id="KW-0158">Chromosome</keyword>
<keyword evidence="18" id="KW-1185">Reference proteome</keyword>
<feature type="domain" description="Nrap protein" evidence="15">
    <location>
        <begin position="878"/>
        <end position="1035"/>
    </location>
</feature>
<dbReference type="InterPro" id="IPR035368">
    <property type="entry name" value="Nrap_D3"/>
</dbReference>
<evidence type="ECO:0000259" key="14">
    <source>
        <dbReference type="Pfam" id="PF17405"/>
    </source>
</evidence>
<dbReference type="Pfam" id="PF03813">
    <property type="entry name" value="Nrap"/>
    <property type="match status" value="1"/>
</dbReference>
<dbReference type="Pfam" id="PF17404">
    <property type="entry name" value="Nrap_D3"/>
    <property type="match status" value="1"/>
</dbReference>
<dbReference type="Proteomes" id="UP000242188">
    <property type="component" value="Unassembled WGS sequence"/>
</dbReference>
<evidence type="ECO:0000259" key="15">
    <source>
        <dbReference type="Pfam" id="PF17406"/>
    </source>
</evidence>
<dbReference type="InterPro" id="IPR035370">
    <property type="entry name" value="Nrap_D5"/>
</dbReference>
<reference evidence="17 18" key="1">
    <citation type="journal article" date="2017" name="Nat. Ecol. Evol.">
        <title>Scallop genome provides insights into evolution of bilaterian karyotype and development.</title>
        <authorList>
            <person name="Wang S."/>
            <person name="Zhang J."/>
            <person name="Jiao W."/>
            <person name="Li J."/>
            <person name="Xun X."/>
            <person name="Sun Y."/>
            <person name="Guo X."/>
            <person name="Huan P."/>
            <person name="Dong B."/>
            <person name="Zhang L."/>
            <person name="Hu X."/>
            <person name="Sun X."/>
            <person name="Wang J."/>
            <person name="Zhao C."/>
            <person name="Wang Y."/>
            <person name="Wang D."/>
            <person name="Huang X."/>
            <person name="Wang R."/>
            <person name="Lv J."/>
            <person name="Li Y."/>
            <person name="Zhang Z."/>
            <person name="Liu B."/>
            <person name="Lu W."/>
            <person name="Hui Y."/>
            <person name="Liang J."/>
            <person name="Zhou Z."/>
            <person name="Hou R."/>
            <person name="Li X."/>
            <person name="Liu Y."/>
            <person name="Li H."/>
            <person name="Ning X."/>
            <person name="Lin Y."/>
            <person name="Zhao L."/>
            <person name="Xing Q."/>
            <person name="Dou J."/>
            <person name="Li Y."/>
            <person name="Mao J."/>
            <person name="Guo H."/>
            <person name="Dou H."/>
            <person name="Li T."/>
            <person name="Mu C."/>
            <person name="Jiang W."/>
            <person name="Fu Q."/>
            <person name="Fu X."/>
            <person name="Miao Y."/>
            <person name="Liu J."/>
            <person name="Yu Q."/>
            <person name="Li R."/>
            <person name="Liao H."/>
            <person name="Li X."/>
            <person name="Kong Y."/>
            <person name="Jiang Z."/>
            <person name="Chourrout D."/>
            <person name="Li R."/>
            <person name="Bao Z."/>
        </authorList>
    </citation>
    <scope>NUCLEOTIDE SEQUENCE [LARGE SCALE GENOMIC DNA]</scope>
    <source>
        <strain evidence="17 18">PY_sf001</strain>
    </source>
</reference>
<feature type="domain" description="Nrap protein" evidence="12">
    <location>
        <begin position="347"/>
        <end position="486"/>
    </location>
</feature>
<dbReference type="GO" id="GO:0006364">
    <property type="term" value="P:rRNA processing"/>
    <property type="evidence" value="ECO:0007669"/>
    <property type="project" value="TreeGrafter"/>
</dbReference>
<evidence type="ECO:0000259" key="16">
    <source>
        <dbReference type="Pfam" id="PF17407"/>
    </source>
</evidence>
<dbReference type="PANTHER" id="PTHR17972:SF0">
    <property type="entry name" value="NUCLEOLAR PROTEIN 6"/>
    <property type="match status" value="1"/>
</dbReference>
<comment type="similarity">
    <text evidence="3 9">Belongs to the NRAP family.</text>
</comment>
<feature type="compositionally biased region" description="Acidic residues" evidence="10">
    <location>
        <begin position="22"/>
        <end position="58"/>
    </location>
</feature>
<dbReference type="Pfam" id="PF17403">
    <property type="entry name" value="Nrap_D2"/>
    <property type="match status" value="1"/>
</dbReference>
<protein>
    <recommendedName>
        <fullName evidence="4 9">Nucleolar protein 6</fullName>
    </recommendedName>
</protein>
<evidence type="ECO:0000256" key="8">
    <source>
        <dbReference type="ARBA" id="ARBA00035000"/>
    </source>
</evidence>
<evidence type="ECO:0000259" key="13">
    <source>
        <dbReference type="Pfam" id="PF17404"/>
    </source>
</evidence>
<feature type="domain" description="Nrap protein" evidence="16">
    <location>
        <begin position="1038"/>
        <end position="1172"/>
    </location>
</feature>
<evidence type="ECO:0000313" key="18">
    <source>
        <dbReference type="Proteomes" id="UP000242188"/>
    </source>
</evidence>
<organism evidence="17 18">
    <name type="scientific">Mizuhopecten yessoensis</name>
    <name type="common">Japanese scallop</name>
    <name type="synonym">Patinopecten yessoensis</name>
    <dbReference type="NCBI Taxonomy" id="6573"/>
    <lineage>
        <taxon>Eukaryota</taxon>
        <taxon>Metazoa</taxon>
        <taxon>Spiralia</taxon>
        <taxon>Lophotrochozoa</taxon>
        <taxon>Mollusca</taxon>
        <taxon>Bivalvia</taxon>
        <taxon>Autobranchia</taxon>
        <taxon>Pteriomorphia</taxon>
        <taxon>Pectinida</taxon>
        <taxon>Pectinoidea</taxon>
        <taxon>Pectinidae</taxon>
        <taxon>Mizuhopecten</taxon>
    </lineage>
</organism>
<dbReference type="GO" id="GO:0032545">
    <property type="term" value="C:CURI complex"/>
    <property type="evidence" value="ECO:0007669"/>
    <property type="project" value="TreeGrafter"/>
</dbReference>
<comment type="caution">
    <text evidence="17">The sequence shown here is derived from an EMBL/GenBank/DDBJ whole genome shotgun (WGS) entry which is preliminary data.</text>
</comment>
<proteinExistence type="inferred from homology"/>
<dbReference type="Pfam" id="PF17407">
    <property type="entry name" value="Nrap_D6"/>
    <property type="match status" value="1"/>
</dbReference>
<dbReference type="OrthoDB" id="10251401at2759"/>
<evidence type="ECO:0000259" key="11">
    <source>
        <dbReference type="Pfam" id="PF03813"/>
    </source>
</evidence>
<name>A0A210QGQ5_MIZYE</name>
<dbReference type="GO" id="GO:0032040">
    <property type="term" value="C:small-subunit processome"/>
    <property type="evidence" value="ECO:0007669"/>
    <property type="project" value="TreeGrafter"/>
</dbReference>
<dbReference type="InterPro" id="IPR035371">
    <property type="entry name" value="Nrap_D6"/>
</dbReference>
<keyword evidence="6 9" id="KW-0694">RNA-binding</keyword>
<dbReference type="EMBL" id="NEDP02003748">
    <property type="protein sequence ID" value="OWF47935.1"/>
    <property type="molecule type" value="Genomic_DNA"/>
</dbReference>
<comment type="subcellular location">
    <subcellularLocation>
        <location evidence="1">Chromosome</location>
    </subcellularLocation>
    <subcellularLocation>
        <location evidence="2 9">Nucleus</location>
        <location evidence="2 9">Nucleolus</location>
    </subcellularLocation>
</comment>
<evidence type="ECO:0000256" key="1">
    <source>
        <dbReference type="ARBA" id="ARBA00004286"/>
    </source>
</evidence>
<feature type="domain" description="Nrap protein" evidence="11">
    <location>
        <begin position="202"/>
        <end position="340"/>
    </location>
</feature>
<dbReference type="PANTHER" id="PTHR17972">
    <property type="entry name" value="NUCLEOLAR RNA-ASSOCIATED PROTEIN"/>
    <property type="match status" value="1"/>
</dbReference>
<dbReference type="FunFam" id="1.10.1410.10:FF:000005">
    <property type="entry name" value="Nucleolar protein 6"/>
    <property type="match status" value="1"/>
</dbReference>
<evidence type="ECO:0000256" key="7">
    <source>
        <dbReference type="ARBA" id="ARBA00023242"/>
    </source>
</evidence>
<evidence type="ECO:0000256" key="3">
    <source>
        <dbReference type="ARBA" id="ARBA00006674"/>
    </source>
</evidence>
<dbReference type="AlphaFoldDB" id="A0A210QGQ5"/>
<dbReference type="Pfam" id="PF17406">
    <property type="entry name" value="Nrap_D5"/>
    <property type="match status" value="1"/>
</dbReference>
<dbReference type="GO" id="GO:0005694">
    <property type="term" value="C:chromosome"/>
    <property type="evidence" value="ECO:0007669"/>
    <property type="project" value="UniProtKB-SubCell"/>
</dbReference>
<sequence>MKRKQNNQDTDPDKNKKHQKTDDDDEDSEELDDFDADEDSLQSDVGDESEDDFEDDIDIDSKMQSSDAIDTSLSTKISKKKLFKPPTNDELNQLKETENLYHSSLFRMQITELLSEIKLKAKRQRQIEQVFTTVKDMLLGITKGKAHELMDQDWLPKKFVKVPLHQSPEAVKGRFQFLPPAEVKMVGSFLSNTCVKPNVTLDISVTMPVECLQSKDNLNQRYLRKRALYLAVLAKHLRKKEEVEDLHFTYLHGSHYKPILILKVKGDTGKPVTVHLHVIAEEGLFKLNRFHINKNNVRKQWYRGETEDVEEGDQPATPLYNMEVLSDLTLTQNNDHLTNTLGDSQGIREGIYLLKVWLRQRELDMGYGGFSGYILSMYVAYLLSKRRLNKMMSSYQVFRNTLLNLSKSEWTTEGITSCEDGEDSQRPLLSNFLETFDVVFVDVTGYFNICACMNKSCYNRVHYEAGKAMLLLEDHSLDSFSLFFMTPLPFLRKFDNVFHIRDLSCLETSVTKFDLADRAMDLGGDVVATVTPSLISVLQRALDRRITLLQVKQESTPQWSINDDPPTPGSQGQITVGVLLNPDTCTSVIEKGPPADSPEAEDFRSFWGEKSELRRFKDGSICEAVVWMQASNEISIKRTVCSEAVKHILLRQAGIPAESICYIGHQLDPLLYLPARSKAGFRCYGTGEEETIAVTRTYDSLCKILRNLKDLPLTINSIQGTSPAFRYTEVFPPLPATAPSQLMEADDTFQCPKPTKPTPPHIPVLKIVCMMEGSGKWPDEIEPFRRLKAAFHIALGKILSNEHKLVVRTTPGYVDVKKNNYIFRVELAYTREIALIKSHRTPEGMMKMRDTSESIQLEKEIVALPKLTSTLHGVQQQHNTFSGAVRLAKRWVSSQLLVDHIRDEALELMVAQLYIAPNPFSVPNSPLVGFLRFLHLLSHHDWSRTPLLVNLNQEFTAGDYAEISSTFSNDRKTLPLMFISTPGDKLSSHWTTGSPTAPILQRLILLAKESLKVLESQLNSSQIQAATDFKQIFRPPMDIYDVIIHLRQRMVPRQNQAVDINNETTIPLYLTDRPSTVMPVYEFDPVQLYLSELRAVYSDYALFFCDRYGGNLIGVLWKPQAFDKSPFSVNRIAGKMPILLDTDKSSDIQTIGNIEAILEDFQVLGGGLVSKVEIKKWDFGSVQ</sequence>
<feature type="domain" description="Nrap protein" evidence="13">
    <location>
        <begin position="491"/>
        <end position="652"/>
    </location>
</feature>
<accession>A0A210QGQ5</accession>
<evidence type="ECO:0000256" key="9">
    <source>
        <dbReference type="RuleBase" id="RU364032"/>
    </source>
</evidence>
<evidence type="ECO:0000256" key="6">
    <source>
        <dbReference type="ARBA" id="ARBA00022884"/>
    </source>
</evidence>
<dbReference type="GO" id="GO:0034456">
    <property type="term" value="C:UTP-C complex"/>
    <property type="evidence" value="ECO:0007669"/>
    <property type="project" value="TreeGrafter"/>
</dbReference>
<gene>
    <name evidence="17" type="ORF">KP79_PYT15548</name>
</gene>
<evidence type="ECO:0000313" key="17">
    <source>
        <dbReference type="EMBL" id="OWF47935.1"/>
    </source>
</evidence>
<dbReference type="InterPro" id="IPR035369">
    <property type="entry name" value="Nrap_D4"/>
</dbReference>
<dbReference type="InterPro" id="IPR035367">
    <property type="entry name" value="Nrap_D2"/>
</dbReference>
<dbReference type="InterPro" id="IPR035082">
    <property type="entry name" value="Nrap_D1"/>
</dbReference>
<evidence type="ECO:0000256" key="2">
    <source>
        <dbReference type="ARBA" id="ARBA00004604"/>
    </source>
</evidence>
<feature type="region of interest" description="Disordered" evidence="10">
    <location>
        <begin position="1"/>
        <end position="69"/>
    </location>
</feature>
<dbReference type="GO" id="GO:0003723">
    <property type="term" value="F:RNA binding"/>
    <property type="evidence" value="ECO:0007669"/>
    <property type="project" value="UniProtKB-KW"/>
</dbReference>
<dbReference type="InterPro" id="IPR005554">
    <property type="entry name" value="NOL6/Upt22"/>
</dbReference>
<evidence type="ECO:0000259" key="12">
    <source>
        <dbReference type="Pfam" id="PF17403"/>
    </source>
</evidence>
<evidence type="ECO:0000256" key="4">
    <source>
        <dbReference type="ARBA" id="ARBA00016437"/>
    </source>
</evidence>
<dbReference type="GO" id="GO:0006409">
    <property type="term" value="P:tRNA export from nucleus"/>
    <property type="evidence" value="ECO:0007669"/>
    <property type="project" value="TreeGrafter"/>
</dbReference>
<dbReference type="FunFam" id="1.10.1410.10:FF:000006">
    <property type="entry name" value="Nucleolar protein 6"/>
    <property type="match status" value="1"/>
</dbReference>
<dbReference type="STRING" id="6573.A0A210QGQ5"/>
<dbReference type="Gene3D" id="3.30.70.3030">
    <property type="match status" value="1"/>
</dbReference>
<comment type="function">
    <text evidence="8">Part of the small subunit (SSU) processome, first precursor of the small eukaryotic ribosomal subunit. During the assembly of the SSU processome in the nucleolus, many ribosome biogenesis factors, an RNA chaperone and ribosomal proteins associate with the nascent pre-rRNA and work in concert to generate RNA folding, modifications, rearrangements and cleavage as well as targeted degradation of pre-ribosomal RNA by the RNA exosome.</text>
</comment>
<evidence type="ECO:0000256" key="5">
    <source>
        <dbReference type="ARBA" id="ARBA00022454"/>
    </source>
</evidence>